<dbReference type="EMBL" id="JAGPXC010000009">
    <property type="protein sequence ID" value="KAH6646811.1"/>
    <property type="molecule type" value="Genomic_DNA"/>
</dbReference>
<accession>A0A9P8RPA2</accession>
<evidence type="ECO:0000313" key="3">
    <source>
        <dbReference type="Proteomes" id="UP000758603"/>
    </source>
</evidence>
<keyword evidence="3" id="KW-1185">Reference proteome</keyword>
<evidence type="ECO:0008006" key="4">
    <source>
        <dbReference type="Google" id="ProtNLM"/>
    </source>
</evidence>
<gene>
    <name evidence="2" type="ORF">BKA67DRAFT_663195</name>
</gene>
<dbReference type="Proteomes" id="UP000758603">
    <property type="component" value="Unassembled WGS sequence"/>
</dbReference>
<comment type="caution">
    <text evidence="2">The sequence shown here is derived from an EMBL/GenBank/DDBJ whole genome shotgun (WGS) entry which is preliminary data.</text>
</comment>
<organism evidence="2 3">
    <name type="scientific">Truncatella angustata</name>
    <dbReference type="NCBI Taxonomy" id="152316"/>
    <lineage>
        <taxon>Eukaryota</taxon>
        <taxon>Fungi</taxon>
        <taxon>Dikarya</taxon>
        <taxon>Ascomycota</taxon>
        <taxon>Pezizomycotina</taxon>
        <taxon>Sordariomycetes</taxon>
        <taxon>Xylariomycetidae</taxon>
        <taxon>Amphisphaeriales</taxon>
        <taxon>Sporocadaceae</taxon>
        <taxon>Truncatella</taxon>
    </lineage>
</organism>
<feature type="region of interest" description="Disordered" evidence="1">
    <location>
        <begin position="717"/>
        <end position="744"/>
    </location>
</feature>
<dbReference type="SUPFAM" id="SSF54001">
    <property type="entry name" value="Cysteine proteinases"/>
    <property type="match status" value="1"/>
</dbReference>
<dbReference type="OrthoDB" id="4775821at2759"/>
<name>A0A9P8RPA2_9PEZI</name>
<evidence type="ECO:0000313" key="2">
    <source>
        <dbReference type="EMBL" id="KAH6646811.1"/>
    </source>
</evidence>
<evidence type="ECO:0000256" key="1">
    <source>
        <dbReference type="SAM" id="MobiDB-lite"/>
    </source>
</evidence>
<dbReference type="Gene3D" id="3.40.395.10">
    <property type="entry name" value="Adenoviral Proteinase, Chain A"/>
    <property type="match status" value="1"/>
</dbReference>
<proteinExistence type="predicted"/>
<dbReference type="RefSeq" id="XP_045953325.1">
    <property type="nucleotide sequence ID" value="XM_046108139.1"/>
</dbReference>
<dbReference type="InterPro" id="IPR038765">
    <property type="entry name" value="Papain-like_cys_pep_sf"/>
</dbReference>
<feature type="region of interest" description="Disordered" evidence="1">
    <location>
        <begin position="79"/>
        <end position="120"/>
    </location>
</feature>
<dbReference type="AlphaFoldDB" id="A0A9P8RPA2"/>
<feature type="compositionally biased region" description="Polar residues" evidence="1">
    <location>
        <begin position="199"/>
        <end position="216"/>
    </location>
</feature>
<reference evidence="2" key="1">
    <citation type="journal article" date="2021" name="Nat. Commun.">
        <title>Genetic determinants of endophytism in the Arabidopsis root mycobiome.</title>
        <authorList>
            <person name="Mesny F."/>
            <person name="Miyauchi S."/>
            <person name="Thiergart T."/>
            <person name="Pickel B."/>
            <person name="Atanasova L."/>
            <person name="Karlsson M."/>
            <person name="Huettel B."/>
            <person name="Barry K.W."/>
            <person name="Haridas S."/>
            <person name="Chen C."/>
            <person name="Bauer D."/>
            <person name="Andreopoulos W."/>
            <person name="Pangilinan J."/>
            <person name="LaButti K."/>
            <person name="Riley R."/>
            <person name="Lipzen A."/>
            <person name="Clum A."/>
            <person name="Drula E."/>
            <person name="Henrissat B."/>
            <person name="Kohler A."/>
            <person name="Grigoriev I.V."/>
            <person name="Martin F.M."/>
            <person name="Hacquard S."/>
        </authorList>
    </citation>
    <scope>NUCLEOTIDE SEQUENCE</scope>
    <source>
        <strain evidence="2">MPI-SDFR-AT-0073</strain>
    </source>
</reference>
<sequence>MPYSAKFRPETADAAGLGNRLERDVLTDNHFSDNQSRYEFQIQSEDISDDLQGSAVEMHNKLDGKLGNMELYRGNAHLEPVDKQDNDQEPTAGFAEEVESNSQSVPDEPRGIPKSEQTFSHDGLNVETDQISKTVIDPLLTMRCTAGNRRGGRESHDPPLALPYPISDPETDNQSVTSWGTHSSNALNKLTKAVRRNNQDSPSKYTATTLVNSSPRHTPAKGRATTEESVGNSAGEQPYWMLVTQSDVDFASESLEQIEGFDMAENTPETYKDVLTSWRKGQDNTTYSDGSEWRDLMEASYKGRYKSSILYAMTAIAFCRWHEHQAQLESQRSGDSLKSAKITVTARILSASAPDQLASSRDRQRRSLNIHLTRGRKWSQLIEELSLGILFKYTWALGKADKSSLQELIFSLKNSPAKLSVLKFLETQLEMFLSRGRTDPDALKQALKDENLLHCSPQSFDISVEVNRLQTAMRKSSPVGRLHILGSTWGFYIDELARLNPSQWFGEDLVQLCIHLADRLPHVRVGFPVAIHDRHTGKPLVDPLKWVKKRIEKWNAEQAEGHLTCFFPLFLQNDHFTLLEINQTDDSVSHYDTAKYNSRPVKAACKAQFPHLRYMDQQTLNQDDNSSCGPLVVAIARRRMMSRSIESLIRHDAKQLRFDALSLIRRAWDSKILIPEPGDDYKAEDDVTMSTELLCIPSPERMKDMDSGEKHIEFVDQKSQKRKRVTRSMTCEMPVTRSKARKIS</sequence>
<protein>
    <recommendedName>
        <fullName evidence="4">Ubiquitin-like protease family profile domain-containing protein</fullName>
    </recommendedName>
</protein>
<feature type="region of interest" description="Disordered" evidence="1">
    <location>
        <begin position="196"/>
        <end position="232"/>
    </location>
</feature>
<dbReference type="GeneID" id="70137030"/>